<evidence type="ECO:0000256" key="1">
    <source>
        <dbReference type="ARBA" id="ARBA00013258"/>
    </source>
</evidence>
<dbReference type="EC" id="2.3.1.39" evidence="1"/>
<protein>
    <recommendedName>
        <fullName evidence="1">[acyl-carrier-protein] S-malonyltransferase</fullName>
        <ecNumber evidence="1">2.3.1.39</ecNumber>
    </recommendedName>
</protein>
<dbReference type="RefSeq" id="WP_068579275.1">
    <property type="nucleotide sequence ID" value="NZ_FTNK01000008.1"/>
</dbReference>
<organism evidence="6 7">
    <name type="scientific">Paenibacillus macquariensis</name>
    <dbReference type="NCBI Taxonomy" id="948756"/>
    <lineage>
        <taxon>Bacteria</taxon>
        <taxon>Bacillati</taxon>
        <taxon>Bacillota</taxon>
        <taxon>Bacilli</taxon>
        <taxon>Bacillales</taxon>
        <taxon>Paenibacillaceae</taxon>
        <taxon>Paenibacillus</taxon>
    </lineage>
</organism>
<dbReference type="NCBIfam" id="TIGR00128">
    <property type="entry name" value="fabD"/>
    <property type="match status" value="1"/>
</dbReference>
<dbReference type="InterPro" id="IPR016036">
    <property type="entry name" value="Malonyl_transacylase_ACP-bd"/>
</dbReference>
<dbReference type="SUPFAM" id="SSF55048">
    <property type="entry name" value="Probable ACP-binding domain of malonyl-CoA ACP transacylase"/>
    <property type="match status" value="1"/>
</dbReference>
<dbReference type="Gene3D" id="3.40.366.10">
    <property type="entry name" value="Malonyl-Coenzyme A Acyl Carrier Protein, domain 2"/>
    <property type="match status" value="1"/>
</dbReference>
<keyword evidence="7" id="KW-1185">Reference proteome</keyword>
<dbReference type="InterPro" id="IPR016035">
    <property type="entry name" value="Acyl_Trfase/lysoPLipase"/>
</dbReference>
<reference evidence="6 7" key="1">
    <citation type="submission" date="2017-01" db="EMBL/GenBank/DDBJ databases">
        <authorList>
            <person name="Varghese N."/>
            <person name="Submissions S."/>
        </authorList>
    </citation>
    <scope>NUCLEOTIDE SEQUENCE [LARGE SCALE GENOMIC DNA]</scope>
    <source>
        <strain evidence="6 7">ATCC 23464</strain>
    </source>
</reference>
<comment type="caution">
    <text evidence="6">The sequence shown here is derived from an EMBL/GenBank/DDBJ whole genome shotgun (WGS) entry which is preliminary data.</text>
</comment>
<dbReference type="InterPro" id="IPR050858">
    <property type="entry name" value="Mal-CoA-ACP_Trans/PKS_FabD"/>
</dbReference>
<keyword evidence="3" id="KW-0012">Acyltransferase</keyword>
<dbReference type="InterPro" id="IPR014043">
    <property type="entry name" value="Acyl_transferase_dom"/>
</dbReference>
<name>A0ABY1K2L2_9BACL</name>
<keyword evidence="2" id="KW-0808">Transferase</keyword>
<dbReference type="InterPro" id="IPR001227">
    <property type="entry name" value="Ac_transferase_dom_sf"/>
</dbReference>
<evidence type="ECO:0000313" key="7">
    <source>
        <dbReference type="Proteomes" id="UP000186666"/>
    </source>
</evidence>
<comment type="catalytic activity">
    <reaction evidence="4">
        <text>holo-[ACP] + malonyl-CoA = malonyl-[ACP] + CoA</text>
        <dbReference type="Rhea" id="RHEA:41792"/>
        <dbReference type="Rhea" id="RHEA-COMP:9623"/>
        <dbReference type="Rhea" id="RHEA-COMP:9685"/>
        <dbReference type="ChEBI" id="CHEBI:57287"/>
        <dbReference type="ChEBI" id="CHEBI:57384"/>
        <dbReference type="ChEBI" id="CHEBI:64479"/>
        <dbReference type="ChEBI" id="CHEBI:78449"/>
        <dbReference type="EC" id="2.3.1.39"/>
    </reaction>
</comment>
<feature type="domain" description="Malonyl-CoA:ACP transacylase (MAT)" evidence="5">
    <location>
        <begin position="7"/>
        <end position="337"/>
    </location>
</feature>
<dbReference type="Pfam" id="PF00698">
    <property type="entry name" value="Acyl_transf_1"/>
    <property type="match status" value="1"/>
</dbReference>
<dbReference type="SMART" id="SM00827">
    <property type="entry name" value="PKS_AT"/>
    <property type="match status" value="1"/>
</dbReference>
<dbReference type="PANTHER" id="PTHR42681">
    <property type="entry name" value="MALONYL-COA-ACYL CARRIER PROTEIN TRANSACYLASE, MITOCHONDRIAL"/>
    <property type="match status" value="1"/>
</dbReference>
<dbReference type="Proteomes" id="UP000186666">
    <property type="component" value="Unassembled WGS sequence"/>
</dbReference>
<evidence type="ECO:0000256" key="2">
    <source>
        <dbReference type="ARBA" id="ARBA00022679"/>
    </source>
</evidence>
<dbReference type="PANTHER" id="PTHR42681:SF1">
    <property type="entry name" value="MALONYL-COA-ACYL CARRIER PROTEIN TRANSACYLASE, MITOCHONDRIAL"/>
    <property type="match status" value="1"/>
</dbReference>
<dbReference type="Gene3D" id="3.30.70.250">
    <property type="entry name" value="Malonyl-CoA ACP transacylase, ACP-binding"/>
    <property type="match status" value="1"/>
</dbReference>
<dbReference type="SUPFAM" id="SSF52151">
    <property type="entry name" value="FabD/lysophospholipase-like"/>
    <property type="match status" value="1"/>
</dbReference>
<evidence type="ECO:0000259" key="5">
    <source>
        <dbReference type="SMART" id="SM00827"/>
    </source>
</evidence>
<evidence type="ECO:0000256" key="3">
    <source>
        <dbReference type="ARBA" id="ARBA00023315"/>
    </source>
</evidence>
<sequence>MSKVGLLFPGQGSQYIGMGKSLYEQYAVARETFEEANEVLEFNLSSLCFEGAMDELTMTFNAQPAILTASVAAFRVLLQELRLTPTFAAGHSLGEFSALTCTGAIKFEDALRIVRKRGLLMQDAVVSNEGAMLAIIGLSDLEVEAVCEEVSTGYGSMVVVANYNSHDQIVVSGHTAAVDIVKEKLSAKGVKTIALKVSAPFHTPLMYSAFAGLRDELESCSYGKFAYPVISNVTATPYSDSNYIVSNLTTQLFKPVQWHNSIQYMLNQGVHSFIEVGPKKVLKNLLTGYSKVHQSVSFEHPFEIGAIREAGIESHPDGMGLISKCIAVAVSTQNRNWDNEHYETGVVIPYNKLVDLRDQLIQSNTEPTIDQLQFALDMLRSILETKLTTKELQRERFNQILTNTCTHELFPLFEVS</sequence>
<evidence type="ECO:0000313" key="6">
    <source>
        <dbReference type="EMBL" id="SIR17311.1"/>
    </source>
</evidence>
<evidence type="ECO:0000256" key="4">
    <source>
        <dbReference type="ARBA" id="ARBA00048462"/>
    </source>
</evidence>
<gene>
    <name evidence="6" type="ORF">SAMN05421578_10827</name>
</gene>
<accession>A0ABY1K2L2</accession>
<proteinExistence type="predicted"/>
<dbReference type="InterPro" id="IPR004410">
    <property type="entry name" value="Malonyl_CoA-ACP_transAc_FabD"/>
</dbReference>
<dbReference type="EMBL" id="FTNK01000008">
    <property type="protein sequence ID" value="SIR17311.1"/>
    <property type="molecule type" value="Genomic_DNA"/>
</dbReference>